<keyword evidence="3" id="KW-1185">Reference proteome</keyword>
<dbReference type="RefSeq" id="WP_007471746.1">
    <property type="nucleotide sequence ID" value="NZ_KI391953.1"/>
</dbReference>
<proteinExistence type="predicted"/>
<feature type="compositionally biased region" description="Basic residues" evidence="1">
    <location>
        <begin position="265"/>
        <end position="283"/>
    </location>
</feature>
<accession>E5XU80</accession>
<dbReference type="STRING" id="679197.HMPREF9336_03052"/>
<evidence type="ECO:0000256" key="1">
    <source>
        <dbReference type="SAM" id="MobiDB-lite"/>
    </source>
</evidence>
<comment type="caution">
    <text evidence="2">The sequence shown here is derived from an EMBL/GenBank/DDBJ whole genome shotgun (WGS) entry which is preliminary data.</text>
</comment>
<organism evidence="2 3">
    <name type="scientific">Segniliparus rugosus (strain ATCC BAA-974 / DSM 45345 / CCUG 50838 / CIP 108380 / JCM 13579 / CDC 945)</name>
    <dbReference type="NCBI Taxonomy" id="679197"/>
    <lineage>
        <taxon>Bacteria</taxon>
        <taxon>Bacillati</taxon>
        <taxon>Actinomycetota</taxon>
        <taxon>Actinomycetes</taxon>
        <taxon>Mycobacteriales</taxon>
        <taxon>Segniliparaceae</taxon>
        <taxon>Segniliparus</taxon>
    </lineage>
</organism>
<evidence type="ECO:0000313" key="2">
    <source>
        <dbReference type="EMBL" id="EFV12079.1"/>
    </source>
</evidence>
<dbReference type="Proteomes" id="UP000004816">
    <property type="component" value="Unassembled WGS sequence"/>
</dbReference>
<dbReference type="EMBL" id="ACZI02000001">
    <property type="protein sequence ID" value="EFV12079.1"/>
    <property type="molecule type" value="Genomic_DNA"/>
</dbReference>
<gene>
    <name evidence="2" type="ORF">HMPREF9336_03052</name>
</gene>
<dbReference type="AlphaFoldDB" id="E5XU80"/>
<name>E5XU80_SEGRC</name>
<evidence type="ECO:0000313" key="3">
    <source>
        <dbReference type="Proteomes" id="UP000004816"/>
    </source>
</evidence>
<feature type="region of interest" description="Disordered" evidence="1">
    <location>
        <begin position="248"/>
        <end position="283"/>
    </location>
</feature>
<protein>
    <submittedName>
        <fullName evidence="2">Uncharacterized protein</fullName>
    </submittedName>
</protein>
<sequence length="283" mass="30854">MTRPGEIALRAVLLSTGAACWAGLLVAPSQAQGDSCYAACEPMLAVGALHGAPVPDPIQLRTADPRSLADLTVEAKPDDAWNPLCAIEIDKDYVYLARTRADDHRHSVLIEIEYSKTGYDLRKALVDNRASMLRNAADSTARGCPDQNIVADSLDEEGDSLSWYFRARFYSPTPDGVCEASESFRQTIVADTSHRSHLVTVSAIEPSLRVLPDHLPPGAVYDEDIDPQLLDAIGDQVRDGIVVRDPIPGYEPPEEKLQVAPAARPPRHRTGLRRRTLRGRASG</sequence>
<reference evidence="2 3" key="1">
    <citation type="journal article" date="2011" name="Stand. Genomic Sci.">
        <title>High quality draft genome sequence of Segniliparus rugosus CDC 945(T)= (ATCC BAA-974(T)).</title>
        <authorList>
            <person name="Earl A.M."/>
            <person name="Desjardins C.A."/>
            <person name="Fitzgerald M.G."/>
            <person name="Arachchi H.M."/>
            <person name="Zeng Q."/>
            <person name="Mehta T."/>
            <person name="Griggs A."/>
            <person name="Birren B.W."/>
            <person name="Toney N.C."/>
            <person name="Carr J."/>
            <person name="Posey J."/>
            <person name="Butler W.R."/>
        </authorList>
    </citation>
    <scope>NUCLEOTIDE SEQUENCE [LARGE SCALE GENOMIC DNA]</scope>
    <source>
        <strain evidence="3">ATCC BAA-974 / DSM 45345 / CCUG 50838 / CIP 108380 / JCM 13579 / CDC 945</strain>
    </source>
</reference>
<dbReference type="HOGENOM" id="CLU_983149_0_0_11"/>